<proteinExistence type="predicted"/>
<evidence type="ECO:0000256" key="1">
    <source>
        <dbReference type="SAM" id="MobiDB-lite"/>
    </source>
</evidence>
<feature type="region of interest" description="Disordered" evidence="1">
    <location>
        <begin position="1"/>
        <end position="33"/>
    </location>
</feature>
<keyword evidence="3" id="KW-1185">Reference proteome</keyword>
<accession>A0A9P7DGB0</accession>
<dbReference type="GeneID" id="64594041"/>
<name>A0A9P7DGB0_9AGAM</name>
<dbReference type="OrthoDB" id="2676422at2759"/>
<gene>
    <name evidence="2" type="ORF">HD556DRAFT_1309361</name>
</gene>
<reference evidence="2" key="1">
    <citation type="journal article" date="2020" name="New Phytol.">
        <title>Comparative genomics reveals dynamic genome evolution in host specialist ectomycorrhizal fungi.</title>
        <authorList>
            <person name="Lofgren L.A."/>
            <person name="Nguyen N.H."/>
            <person name="Vilgalys R."/>
            <person name="Ruytinx J."/>
            <person name="Liao H.L."/>
            <person name="Branco S."/>
            <person name="Kuo A."/>
            <person name="LaButti K."/>
            <person name="Lipzen A."/>
            <person name="Andreopoulos W."/>
            <person name="Pangilinan J."/>
            <person name="Riley R."/>
            <person name="Hundley H."/>
            <person name="Na H."/>
            <person name="Barry K."/>
            <person name="Grigoriev I.V."/>
            <person name="Stajich J.E."/>
            <person name="Kennedy P.G."/>
        </authorList>
    </citation>
    <scope>NUCLEOTIDE SEQUENCE</scope>
    <source>
        <strain evidence="2">S12</strain>
    </source>
</reference>
<dbReference type="Proteomes" id="UP000719766">
    <property type="component" value="Unassembled WGS sequence"/>
</dbReference>
<dbReference type="RefSeq" id="XP_041158921.1">
    <property type="nucleotide sequence ID" value="XM_041300277.1"/>
</dbReference>
<dbReference type="AlphaFoldDB" id="A0A9P7DGB0"/>
<evidence type="ECO:0000313" key="2">
    <source>
        <dbReference type="EMBL" id="KAG1792284.1"/>
    </source>
</evidence>
<comment type="caution">
    <text evidence="2">The sequence shown here is derived from an EMBL/GenBank/DDBJ whole genome shotgun (WGS) entry which is preliminary data.</text>
</comment>
<protein>
    <submittedName>
        <fullName evidence="2">Uncharacterized protein</fullName>
    </submittedName>
</protein>
<feature type="compositionally biased region" description="Low complexity" evidence="1">
    <location>
        <begin position="279"/>
        <end position="299"/>
    </location>
</feature>
<dbReference type="EMBL" id="JABBWE010000037">
    <property type="protein sequence ID" value="KAG1792284.1"/>
    <property type="molecule type" value="Genomic_DNA"/>
</dbReference>
<sequence length="435" mass="46887">MSHPFNRPYPGKVRFETPMETDESAYSSEAGTPPVNVSGPRFNLGMSLPATQPPLALRFNFGMDLDMPAVRSATPPTPRFNIGMNLSIPGAVPPSSPPPPTQQPFNLGFTLPQPAQQPAPRLFNLGFNLAVPSKATPPPTTSSQLFNFGFNLPHATPLATSSGQVPAQEDTLRHTLPQPTQQPAPKLFNLGFNLSVQSKGTLPPTTSSQPFNFGFNLPHATPPPTNSEPVPDQAETLRHVGYDINNRSFQFRCEPPSLIGEWQPELIKVPQPTPPVASSPPAIADVGPGPSMPHGSSPPAIEDAAPGPSMPRALPLTGKHLERPTVGSLVGDAERAAINNLRRLGGEEFDHLAQMMVGAALGPGDDVRDPNPDEVLQSNKVMLLAFFETRDRLTRIFKDLISLHHLAKVHERVLPVNPCYMKLTGQRLSPAKNCS</sequence>
<organism evidence="2 3">
    <name type="scientific">Suillus plorans</name>
    <dbReference type="NCBI Taxonomy" id="116603"/>
    <lineage>
        <taxon>Eukaryota</taxon>
        <taxon>Fungi</taxon>
        <taxon>Dikarya</taxon>
        <taxon>Basidiomycota</taxon>
        <taxon>Agaricomycotina</taxon>
        <taxon>Agaricomycetes</taxon>
        <taxon>Agaricomycetidae</taxon>
        <taxon>Boletales</taxon>
        <taxon>Suillineae</taxon>
        <taxon>Suillaceae</taxon>
        <taxon>Suillus</taxon>
    </lineage>
</organism>
<evidence type="ECO:0000313" key="3">
    <source>
        <dbReference type="Proteomes" id="UP000719766"/>
    </source>
</evidence>
<feature type="region of interest" description="Disordered" evidence="1">
    <location>
        <begin position="271"/>
        <end position="306"/>
    </location>
</feature>